<keyword evidence="2" id="KW-0812">Transmembrane</keyword>
<dbReference type="Pfam" id="PF03109">
    <property type="entry name" value="ABC1"/>
    <property type="match status" value="1"/>
</dbReference>
<feature type="transmembrane region" description="Helical" evidence="2">
    <location>
        <begin position="494"/>
        <end position="513"/>
    </location>
</feature>
<evidence type="ECO:0000313" key="5">
    <source>
        <dbReference type="Proteomes" id="UP001597118"/>
    </source>
</evidence>
<proteinExistence type="inferred from homology"/>
<reference evidence="5" key="1">
    <citation type="journal article" date="2019" name="Int. J. Syst. Evol. Microbiol.">
        <title>The Global Catalogue of Microorganisms (GCM) 10K type strain sequencing project: providing services to taxonomists for standard genome sequencing and annotation.</title>
        <authorList>
            <consortium name="The Broad Institute Genomics Platform"/>
            <consortium name="The Broad Institute Genome Sequencing Center for Infectious Disease"/>
            <person name="Wu L."/>
            <person name="Ma J."/>
        </authorList>
    </citation>
    <scope>NUCLEOTIDE SEQUENCE [LARGE SCALE GENOMIC DNA]</scope>
    <source>
        <strain evidence="5">CCUG 53762</strain>
    </source>
</reference>
<dbReference type="RefSeq" id="WP_379663136.1">
    <property type="nucleotide sequence ID" value="NZ_JBHUDG010000019.1"/>
</dbReference>
<accession>A0ABW4IDC0</accession>
<protein>
    <submittedName>
        <fullName evidence="4">ABC1 kinase family protein</fullName>
    </submittedName>
</protein>
<dbReference type="SUPFAM" id="SSF56112">
    <property type="entry name" value="Protein kinase-like (PK-like)"/>
    <property type="match status" value="1"/>
</dbReference>
<comment type="similarity">
    <text evidence="1">Belongs to the protein kinase superfamily. ADCK protein kinase family.</text>
</comment>
<dbReference type="Proteomes" id="UP001597118">
    <property type="component" value="Unassembled WGS sequence"/>
</dbReference>
<evidence type="ECO:0000313" key="4">
    <source>
        <dbReference type="EMBL" id="MFD1630760.1"/>
    </source>
</evidence>
<feature type="transmembrane region" description="Helical" evidence="2">
    <location>
        <begin position="519"/>
        <end position="545"/>
    </location>
</feature>
<dbReference type="InterPro" id="IPR050154">
    <property type="entry name" value="UbiB_kinase"/>
</dbReference>
<name>A0ABW4IDC0_9SPHI</name>
<sequence>MLNPAKKIQRTSQIISVLAKYGFRDFLSRLPWNGSNKTDVKNSVDTNSVSVYTRVRMVLEELGPAFVKLGQAATTREGLLPEELVVEFQKLEDKVKPVTLDVNRFLNKELGISLSDYFKSIEEEPFASASISQVYKAQLVSGENVVLKVRRPGVDELLKIDMALMKDLAKILSTYSVALEKLNLPLIVESFSNSLTAELSLDKERLNMEKFAENFEGNENIKIAKVFPELCNDFVLCMEFLKGTKITDVKKLQKQNIDLQKLAENGLNLYLEQVLVHGFFHGDPHPGNLMVMPDGKIAFLDFGNMGTLLKSDRKQLEDFVTASVEEDAVWLGNVIEDIAIYSKINDRKRYERALNELFEIMGNVSLGSMNLQEILSKVWGIVGDNQIHFPEYIYQLIRGISLMEGIGRKLDPNLNILDKIRPFTNKIILEHLNPKNILEKSFRKLRATGRDIERLPEDLREIFRQVKKGDLSLNLSVEKIEKLNSNLRRTGDKLTLAIVFLGLCILSALTMSVNLKPVVLGIPLIAFIFLLITLFTGFVLILLVLRPKEK</sequence>
<keyword evidence="2" id="KW-0472">Membrane</keyword>
<dbReference type="PANTHER" id="PTHR10566">
    <property type="entry name" value="CHAPERONE-ACTIVITY OF BC1 COMPLEX CABC1 -RELATED"/>
    <property type="match status" value="1"/>
</dbReference>
<comment type="caution">
    <text evidence="4">The sequence shown here is derived from an EMBL/GenBank/DDBJ whole genome shotgun (WGS) entry which is preliminary data.</text>
</comment>
<feature type="domain" description="ABC1 atypical kinase-like" evidence="3">
    <location>
        <begin position="91"/>
        <end position="328"/>
    </location>
</feature>
<dbReference type="PANTHER" id="PTHR10566:SF113">
    <property type="entry name" value="PROTEIN ACTIVITY OF BC1 COMPLEX KINASE 7, CHLOROPLASTIC"/>
    <property type="match status" value="1"/>
</dbReference>
<evidence type="ECO:0000256" key="1">
    <source>
        <dbReference type="ARBA" id="ARBA00009670"/>
    </source>
</evidence>
<keyword evidence="4" id="KW-0808">Transferase</keyword>
<keyword evidence="2" id="KW-1133">Transmembrane helix</keyword>
<dbReference type="CDD" id="cd05121">
    <property type="entry name" value="ABC1_ADCK3-like"/>
    <property type="match status" value="1"/>
</dbReference>
<dbReference type="GO" id="GO:0016301">
    <property type="term" value="F:kinase activity"/>
    <property type="evidence" value="ECO:0007669"/>
    <property type="project" value="UniProtKB-KW"/>
</dbReference>
<gene>
    <name evidence="4" type="ORF">ACFSAH_12795</name>
</gene>
<dbReference type="EMBL" id="JBHUDG010000019">
    <property type="protein sequence ID" value="MFD1630760.1"/>
    <property type="molecule type" value="Genomic_DNA"/>
</dbReference>
<keyword evidence="5" id="KW-1185">Reference proteome</keyword>
<evidence type="ECO:0000256" key="2">
    <source>
        <dbReference type="SAM" id="Phobius"/>
    </source>
</evidence>
<keyword evidence="4" id="KW-0418">Kinase</keyword>
<dbReference type="InterPro" id="IPR011009">
    <property type="entry name" value="Kinase-like_dom_sf"/>
</dbReference>
<organism evidence="4 5">
    <name type="scientific">Pseudopedobacter beijingensis</name>
    <dbReference type="NCBI Taxonomy" id="1207056"/>
    <lineage>
        <taxon>Bacteria</taxon>
        <taxon>Pseudomonadati</taxon>
        <taxon>Bacteroidota</taxon>
        <taxon>Sphingobacteriia</taxon>
        <taxon>Sphingobacteriales</taxon>
        <taxon>Sphingobacteriaceae</taxon>
        <taxon>Pseudopedobacter</taxon>
    </lineage>
</organism>
<evidence type="ECO:0000259" key="3">
    <source>
        <dbReference type="Pfam" id="PF03109"/>
    </source>
</evidence>
<dbReference type="InterPro" id="IPR004147">
    <property type="entry name" value="ABC1_dom"/>
</dbReference>